<name>A0A9W4NQI3_9EURO</name>
<keyword evidence="1" id="KW-0472">Membrane</keyword>
<keyword evidence="1" id="KW-0812">Transmembrane</keyword>
<feature type="transmembrane region" description="Helical" evidence="1">
    <location>
        <begin position="89"/>
        <end position="108"/>
    </location>
</feature>
<organism evidence="3 4">
    <name type="scientific">Penicillium salamii</name>
    <dbReference type="NCBI Taxonomy" id="1612424"/>
    <lineage>
        <taxon>Eukaryota</taxon>
        <taxon>Fungi</taxon>
        <taxon>Dikarya</taxon>
        <taxon>Ascomycota</taxon>
        <taxon>Pezizomycotina</taxon>
        <taxon>Eurotiomycetes</taxon>
        <taxon>Eurotiomycetidae</taxon>
        <taxon>Eurotiales</taxon>
        <taxon>Aspergillaceae</taxon>
        <taxon>Penicillium</taxon>
    </lineage>
</organism>
<keyword evidence="1" id="KW-1133">Transmembrane helix</keyword>
<feature type="chain" id="PRO_5040760066" evidence="2">
    <location>
        <begin position="20"/>
        <end position="273"/>
    </location>
</feature>
<gene>
    <name evidence="3" type="ORF">PSALAMII_LOCUS7541</name>
</gene>
<feature type="signal peptide" evidence="2">
    <location>
        <begin position="1"/>
        <end position="19"/>
    </location>
</feature>
<feature type="transmembrane region" description="Helical" evidence="1">
    <location>
        <begin position="66"/>
        <end position="83"/>
    </location>
</feature>
<evidence type="ECO:0000313" key="3">
    <source>
        <dbReference type="EMBL" id="CAG8398562.1"/>
    </source>
</evidence>
<keyword evidence="4" id="KW-1185">Reference proteome</keyword>
<dbReference type="OrthoDB" id="277931at2759"/>
<accession>A0A9W4NQI3</accession>
<feature type="transmembrane region" description="Helical" evidence="1">
    <location>
        <begin position="167"/>
        <end position="185"/>
    </location>
</feature>
<comment type="caution">
    <text evidence="3">The sequence shown here is derived from an EMBL/GenBank/DDBJ whole genome shotgun (WGS) entry which is preliminary data.</text>
</comment>
<dbReference type="AlphaFoldDB" id="A0A9W4NQI3"/>
<evidence type="ECO:0000313" key="4">
    <source>
        <dbReference type="Proteomes" id="UP001152649"/>
    </source>
</evidence>
<feature type="transmembrane region" description="Helical" evidence="1">
    <location>
        <begin position="128"/>
        <end position="147"/>
    </location>
</feature>
<dbReference type="Proteomes" id="UP001152649">
    <property type="component" value="Unassembled WGS sequence"/>
</dbReference>
<dbReference type="EMBL" id="CAJVPG010000355">
    <property type="protein sequence ID" value="CAG8398562.1"/>
    <property type="molecule type" value="Genomic_DNA"/>
</dbReference>
<proteinExistence type="predicted"/>
<keyword evidence="2" id="KW-0732">Signal</keyword>
<protein>
    <submittedName>
        <fullName evidence="3">Uncharacterized protein</fullName>
    </submittedName>
</protein>
<sequence length="273" mass="30185">MSNILIFQIVLGIWGPLALKKSGPWILNIYKPHSFTKTLETTFGKICQSKCSPIKHPLAKARKTQAFLPLISWPCAFAAIFTAHGRAEAWLQLIAITISAAGSVFMLCRYRKTRSQTYATLEVAIDGFTTALFMGIYLACIVILATFNMNSWRAHSSYTLARAIPQIYSNLSCFLLFLAYLRSFAQGAYCRYIKQLMNARWGITYVICPTCDHTESSLNGQTQEMKGGEQDVSASGGLMGALYTDHDVEAQPLLSGNNVVANDQQSTGIINKN</sequence>
<evidence type="ECO:0000256" key="2">
    <source>
        <dbReference type="SAM" id="SignalP"/>
    </source>
</evidence>
<evidence type="ECO:0000256" key="1">
    <source>
        <dbReference type="SAM" id="Phobius"/>
    </source>
</evidence>
<reference evidence="3" key="1">
    <citation type="submission" date="2021-07" db="EMBL/GenBank/DDBJ databases">
        <authorList>
            <person name="Branca A.L. A."/>
        </authorList>
    </citation>
    <scope>NUCLEOTIDE SEQUENCE</scope>
</reference>